<comment type="caution">
    <text evidence="13">The sequence shown here is derived from an EMBL/GenBank/DDBJ whole genome shotgun (WGS) entry which is preliminary data.</text>
</comment>
<feature type="compositionally biased region" description="Basic and acidic residues" evidence="11">
    <location>
        <begin position="369"/>
        <end position="387"/>
    </location>
</feature>
<evidence type="ECO:0000313" key="14">
    <source>
        <dbReference type="Proteomes" id="UP000176445"/>
    </source>
</evidence>
<evidence type="ECO:0000256" key="3">
    <source>
        <dbReference type="ARBA" id="ARBA00022598"/>
    </source>
</evidence>
<dbReference type="InterPro" id="IPR004413">
    <property type="entry name" value="GatB"/>
</dbReference>
<dbReference type="InterPro" id="IPR006075">
    <property type="entry name" value="Asn/Gln-tRNA_Trfase_suB/E_cat"/>
</dbReference>
<dbReference type="InterPro" id="IPR023168">
    <property type="entry name" value="GatB_Yqey_C_2"/>
</dbReference>
<proteinExistence type="inferred from homology"/>
<evidence type="ECO:0000256" key="4">
    <source>
        <dbReference type="ARBA" id="ARBA00022741"/>
    </source>
</evidence>
<gene>
    <name evidence="10" type="primary">gatB</name>
    <name evidence="13" type="ORF">A2704_02605</name>
</gene>
<dbReference type="EMBL" id="MFKW01000050">
    <property type="protein sequence ID" value="OGG50532.1"/>
    <property type="molecule type" value="Genomic_DNA"/>
</dbReference>
<comment type="function">
    <text evidence="7 10">Allows the formation of correctly charged Asn-tRNA(Asn) or Gln-tRNA(Gln) through the transamidation of misacylated Asp-tRNA(Asn) or Glu-tRNA(Gln) in organisms which lack either or both of asparaginyl-tRNA or glutaminyl-tRNA synthetases. The reaction takes place in the presence of glutamine and ATP through an activated phospho-Asp-tRNA(Asn) or phospho-Glu-tRNA(Gln).</text>
</comment>
<evidence type="ECO:0000256" key="10">
    <source>
        <dbReference type="HAMAP-Rule" id="MF_00121"/>
    </source>
</evidence>
<dbReference type="InterPro" id="IPR017958">
    <property type="entry name" value="Gln-tRNA_amidoTrfase_suB_CS"/>
</dbReference>
<dbReference type="HAMAP" id="MF_00121">
    <property type="entry name" value="GatB"/>
    <property type="match status" value="1"/>
</dbReference>
<evidence type="ECO:0000313" key="13">
    <source>
        <dbReference type="EMBL" id="OGG50532.1"/>
    </source>
</evidence>
<evidence type="ECO:0000259" key="12">
    <source>
        <dbReference type="SMART" id="SM00845"/>
    </source>
</evidence>
<dbReference type="NCBIfam" id="NF004012">
    <property type="entry name" value="PRK05477.1-2"/>
    <property type="match status" value="1"/>
</dbReference>
<accession>A0A1F6CNT7</accession>
<dbReference type="Pfam" id="PF02934">
    <property type="entry name" value="GatB_N"/>
    <property type="match status" value="1"/>
</dbReference>
<keyword evidence="4 10" id="KW-0547">Nucleotide-binding</keyword>
<dbReference type="Pfam" id="PF02637">
    <property type="entry name" value="GatB_Yqey"/>
    <property type="match status" value="1"/>
</dbReference>
<dbReference type="NCBIfam" id="NF004014">
    <property type="entry name" value="PRK05477.1-4"/>
    <property type="match status" value="1"/>
</dbReference>
<dbReference type="GO" id="GO:0006412">
    <property type="term" value="P:translation"/>
    <property type="evidence" value="ECO:0007669"/>
    <property type="project" value="UniProtKB-UniRule"/>
</dbReference>
<dbReference type="InterPro" id="IPR003789">
    <property type="entry name" value="Asn/Gln_tRNA_amidoTrase-B-like"/>
</dbReference>
<organism evidence="13 14">
    <name type="scientific">Candidatus Kaiserbacteria bacterium RIFCSPHIGHO2_01_FULL_54_36b</name>
    <dbReference type="NCBI Taxonomy" id="1798483"/>
    <lineage>
        <taxon>Bacteria</taxon>
        <taxon>Candidatus Kaiseribacteriota</taxon>
    </lineage>
</organism>
<evidence type="ECO:0000256" key="8">
    <source>
        <dbReference type="ARBA" id="ARBA00047380"/>
    </source>
</evidence>
<dbReference type="Proteomes" id="UP000176445">
    <property type="component" value="Unassembled WGS sequence"/>
</dbReference>
<keyword evidence="5 10" id="KW-0067">ATP-binding</keyword>
<dbReference type="NCBIfam" id="TIGR00133">
    <property type="entry name" value="gatB"/>
    <property type="match status" value="1"/>
</dbReference>
<evidence type="ECO:0000256" key="9">
    <source>
        <dbReference type="ARBA" id="ARBA00047913"/>
    </source>
</evidence>
<reference evidence="13 14" key="1">
    <citation type="journal article" date="2016" name="Nat. Commun.">
        <title>Thousands of microbial genomes shed light on interconnected biogeochemical processes in an aquifer system.</title>
        <authorList>
            <person name="Anantharaman K."/>
            <person name="Brown C.T."/>
            <person name="Hug L.A."/>
            <person name="Sharon I."/>
            <person name="Castelle C.J."/>
            <person name="Probst A.J."/>
            <person name="Thomas B.C."/>
            <person name="Singh A."/>
            <person name="Wilkins M.J."/>
            <person name="Karaoz U."/>
            <person name="Brodie E.L."/>
            <person name="Williams K.H."/>
            <person name="Hubbard S.S."/>
            <person name="Banfield J.F."/>
        </authorList>
    </citation>
    <scope>NUCLEOTIDE SEQUENCE [LARGE SCALE GENOMIC DNA]</scope>
</reference>
<dbReference type="SUPFAM" id="SSF89095">
    <property type="entry name" value="GatB/YqeY motif"/>
    <property type="match status" value="2"/>
</dbReference>
<sequence>MSEYVPTIGLEIHAELKTQTKMFCCSKNDADAAEPNVNICPVCMAHPGTLPVINYEAVKHVLRVGVALGAKLADYTEFDRKNYFYPDLPKGYQLSQYEYPLVAGGQLNGVEVTRVHLEEDTASSMHTEDSSTGSGQGGVTTIDYNRAGVPLMELVTEPVIKSSKQAGDFARELQTLLRYLGASEANMEKGQMRVEANISVAPAGERGTKVEIKNLNSFRAMERAVEYEIRRQTAALEKGEAVVQETRGWDEGKQATFPQRIKEGSADYRYFPDPDLPSLKLSEVPEYQGDALMASMPELPWERRERYLGLGIKKEDAELYVQEWVLGSFFEEVIGLLGGDTARILLASNYIANDLVNIISSSAKATKDKPSFAEATEGNRDVEKRDSGYQPKISISAENFRKIIDMVADKKISSRTAKDLLVETAKSGRDPEEAAKSGNLYQVSAGGDFEAVVTDVISKNPVVVGDFKAGKAAALEYLVGQCMKALKGAGEPVSLRQLLKERISGK</sequence>
<dbReference type="GO" id="GO:0005524">
    <property type="term" value="F:ATP binding"/>
    <property type="evidence" value="ECO:0007669"/>
    <property type="project" value="UniProtKB-KW"/>
</dbReference>
<dbReference type="InterPro" id="IPR018027">
    <property type="entry name" value="Asn/Gln_amidotransferase"/>
</dbReference>
<comment type="catalytic activity">
    <reaction evidence="8 10">
        <text>L-aspartyl-tRNA(Asn) + L-glutamine + ATP + H2O = L-asparaginyl-tRNA(Asn) + L-glutamate + ADP + phosphate + 2 H(+)</text>
        <dbReference type="Rhea" id="RHEA:14513"/>
        <dbReference type="Rhea" id="RHEA-COMP:9674"/>
        <dbReference type="Rhea" id="RHEA-COMP:9677"/>
        <dbReference type="ChEBI" id="CHEBI:15377"/>
        <dbReference type="ChEBI" id="CHEBI:15378"/>
        <dbReference type="ChEBI" id="CHEBI:29985"/>
        <dbReference type="ChEBI" id="CHEBI:30616"/>
        <dbReference type="ChEBI" id="CHEBI:43474"/>
        <dbReference type="ChEBI" id="CHEBI:58359"/>
        <dbReference type="ChEBI" id="CHEBI:78515"/>
        <dbReference type="ChEBI" id="CHEBI:78516"/>
        <dbReference type="ChEBI" id="CHEBI:456216"/>
    </reaction>
</comment>
<dbReference type="GO" id="GO:0050566">
    <property type="term" value="F:asparaginyl-tRNA synthase (glutamine-hydrolyzing) activity"/>
    <property type="evidence" value="ECO:0007669"/>
    <property type="project" value="RHEA"/>
</dbReference>
<dbReference type="AlphaFoldDB" id="A0A1F6CNT7"/>
<evidence type="ECO:0000256" key="6">
    <source>
        <dbReference type="ARBA" id="ARBA00022917"/>
    </source>
</evidence>
<dbReference type="PROSITE" id="PS01234">
    <property type="entry name" value="GATB"/>
    <property type="match status" value="1"/>
</dbReference>
<feature type="domain" description="Asn/Gln amidotransferase" evidence="12">
    <location>
        <begin position="328"/>
        <end position="503"/>
    </location>
</feature>
<dbReference type="PANTHER" id="PTHR11659">
    <property type="entry name" value="GLUTAMYL-TRNA GLN AMIDOTRANSFERASE SUBUNIT B MITOCHONDRIAL AND PROKARYOTIC PET112-RELATED"/>
    <property type="match status" value="1"/>
</dbReference>
<name>A0A1F6CNT7_9BACT</name>
<dbReference type="SMART" id="SM00845">
    <property type="entry name" value="GatB_Yqey"/>
    <property type="match status" value="1"/>
</dbReference>
<evidence type="ECO:0000256" key="5">
    <source>
        <dbReference type="ARBA" id="ARBA00022840"/>
    </source>
</evidence>
<feature type="region of interest" description="Disordered" evidence="11">
    <location>
        <begin position="369"/>
        <end position="388"/>
    </location>
</feature>
<dbReference type="InterPro" id="IPR017959">
    <property type="entry name" value="Asn/Gln-tRNA_amidoTrfase_suB/E"/>
</dbReference>
<protein>
    <recommendedName>
        <fullName evidence="10">Aspartyl/glutamyl-tRNA(Asn/Gln) amidotransferase subunit B</fullName>
        <shortName evidence="10">Asp/Glu-ADT subunit B</shortName>
        <ecNumber evidence="10">6.3.5.-</ecNumber>
    </recommendedName>
</protein>
<evidence type="ECO:0000256" key="2">
    <source>
        <dbReference type="ARBA" id="ARBA00011123"/>
    </source>
</evidence>
<comment type="similarity">
    <text evidence="1 10">Belongs to the GatB/GatE family. GatB subfamily.</text>
</comment>
<dbReference type="EC" id="6.3.5.-" evidence="10"/>
<dbReference type="GO" id="GO:0050567">
    <property type="term" value="F:glutaminyl-tRNA synthase (glutamine-hydrolyzing) activity"/>
    <property type="evidence" value="ECO:0007669"/>
    <property type="project" value="UniProtKB-UniRule"/>
</dbReference>
<dbReference type="SUPFAM" id="SSF55931">
    <property type="entry name" value="Glutamine synthetase/guanido kinase"/>
    <property type="match status" value="1"/>
</dbReference>
<evidence type="ECO:0000256" key="1">
    <source>
        <dbReference type="ARBA" id="ARBA00005306"/>
    </source>
</evidence>
<dbReference type="InterPro" id="IPR014746">
    <property type="entry name" value="Gln_synth/guanido_kin_cat_dom"/>
</dbReference>
<dbReference type="Gene3D" id="1.10.10.410">
    <property type="match status" value="1"/>
</dbReference>
<comment type="subunit">
    <text evidence="2 10">Heterotrimer of A, B and C subunits.</text>
</comment>
<comment type="catalytic activity">
    <reaction evidence="9 10">
        <text>L-glutamyl-tRNA(Gln) + L-glutamine + ATP + H2O = L-glutaminyl-tRNA(Gln) + L-glutamate + ADP + phosphate + H(+)</text>
        <dbReference type="Rhea" id="RHEA:17521"/>
        <dbReference type="Rhea" id="RHEA-COMP:9681"/>
        <dbReference type="Rhea" id="RHEA-COMP:9684"/>
        <dbReference type="ChEBI" id="CHEBI:15377"/>
        <dbReference type="ChEBI" id="CHEBI:15378"/>
        <dbReference type="ChEBI" id="CHEBI:29985"/>
        <dbReference type="ChEBI" id="CHEBI:30616"/>
        <dbReference type="ChEBI" id="CHEBI:43474"/>
        <dbReference type="ChEBI" id="CHEBI:58359"/>
        <dbReference type="ChEBI" id="CHEBI:78520"/>
        <dbReference type="ChEBI" id="CHEBI:78521"/>
        <dbReference type="ChEBI" id="CHEBI:456216"/>
    </reaction>
</comment>
<keyword evidence="3 10" id="KW-0436">Ligase</keyword>
<evidence type="ECO:0000256" key="7">
    <source>
        <dbReference type="ARBA" id="ARBA00024799"/>
    </source>
</evidence>
<keyword evidence="6 10" id="KW-0648">Protein biosynthesis</keyword>
<evidence type="ECO:0000256" key="11">
    <source>
        <dbReference type="SAM" id="MobiDB-lite"/>
    </source>
</evidence>